<protein>
    <submittedName>
        <fullName evidence="5">ABC transporter ATP-binding protein</fullName>
    </submittedName>
</protein>
<keyword evidence="3 5" id="KW-0067">ATP-binding</keyword>
<dbReference type="RefSeq" id="WP_136930954.1">
    <property type="nucleotide sequence ID" value="NZ_SSMQ01000022.1"/>
</dbReference>
<dbReference type="PANTHER" id="PTHR42734">
    <property type="entry name" value="METAL TRANSPORT SYSTEM ATP-BINDING PROTEIN TM_0124-RELATED"/>
    <property type="match status" value="1"/>
</dbReference>
<sequence>MSAVHAEADGIPQGHFTLPDPSLTRVLEVENLIVDVPGRRLLDGISFWVPKGEFVCLCGPNGAGKSTFLKTVLGLMPPTSGSIRILGKPAQKALRDVGYVPQRKTSDMTFPARSIDLIVASMRGSWPLRIREEERARAIEILRHVGGEKLLEKEIARLSGGETQRVFLARALVNKPSLVILDEPTAGVDVKGRAEFLDLLAEISASDELAAILVTHNLAAVARCAERVVYLDAGRVSAWGLPGELLGQASLSAISAVAGGDHAAHSHHHKLPDEE</sequence>
<evidence type="ECO:0000313" key="5">
    <source>
        <dbReference type="EMBL" id="TKD05147.1"/>
    </source>
</evidence>
<keyword evidence="2" id="KW-0547">Nucleotide-binding</keyword>
<dbReference type="OrthoDB" id="9805130at2"/>
<dbReference type="GO" id="GO:0005524">
    <property type="term" value="F:ATP binding"/>
    <property type="evidence" value="ECO:0007669"/>
    <property type="project" value="UniProtKB-KW"/>
</dbReference>
<feature type="domain" description="ABC transporter" evidence="4">
    <location>
        <begin position="27"/>
        <end position="258"/>
    </location>
</feature>
<dbReference type="GO" id="GO:0016887">
    <property type="term" value="F:ATP hydrolysis activity"/>
    <property type="evidence" value="ECO:0007669"/>
    <property type="project" value="InterPro"/>
</dbReference>
<gene>
    <name evidence="5" type="ORF">E8A74_21640</name>
</gene>
<evidence type="ECO:0000256" key="3">
    <source>
        <dbReference type="ARBA" id="ARBA00022840"/>
    </source>
</evidence>
<name>A0A4U1JB61_9BACT</name>
<accession>A0A4U1JB61</accession>
<evidence type="ECO:0000313" key="6">
    <source>
        <dbReference type="Proteomes" id="UP000309215"/>
    </source>
</evidence>
<reference evidence="5 6" key="1">
    <citation type="submission" date="2019-04" db="EMBL/GenBank/DDBJ databases">
        <authorList>
            <person name="Li Y."/>
            <person name="Wang J."/>
        </authorList>
    </citation>
    <scope>NUCLEOTIDE SEQUENCE [LARGE SCALE GENOMIC DNA]</scope>
    <source>
        <strain evidence="5 6">DSM 14668</strain>
    </source>
</reference>
<comment type="caution">
    <text evidence="5">The sequence shown here is derived from an EMBL/GenBank/DDBJ whole genome shotgun (WGS) entry which is preliminary data.</text>
</comment>
<dbReference type="InterPro" id="IPR050153">
    <property type="entry name" value="Metal_Ion_Import_ABC"/>
</dbReference>
<evidence type="ECO:0000256" key="2">
    <source>
        <dbReference type="ARBA" id="ARBA00022741"/>
    </source>
</evidence>
<dbReference type="InterPro" id="IPR027417">
    <property type="entry name" value="P-loop_NTPase"/>
</dbReference>
<dbReference type="AlphaFoldDB" id="A0A4U1JB61"/>
<dbReference type="Proteomes" id="UP000309215">
    <property type="component" value="Unassembled WGS sequence"/>
</dbReference>
<proteinExistence type="predicted"/>
<dbReference type="CDD" id="cd03235">
    <property type="entry name" value="ABC_Metallic_Cations"/>
    <property type="match status" value="1"/>
</dbReference>
<dbReference type="EMBL" id="SSMQ01000022">
    <property type="protein sequence ID" value="TKD05147.1"/>
    <property type="molecule type" value="Genomic_DNA"/>
</dbReference>
<dbReference type="SUPFAM" id="SSF52540">
    <property type="entry name" value="P-loop containing nucleoside triphosphate hydrolases"/>
    <property type="match status" value="1"/>
</dbReference>
<dbReference type="Pfam" id="PF00005">
    <property type="entry name" value="ABC_tran"/>
    <property type="match status" value="1"/>
</dbReference>
<dbReference type="InterPro" id="IPR003439">
    <property type="entry name" value="ABC_transporter-like_ATP-bd"/>
</dbReference>
<keyword evidence="1" id="KW-0813">Transport</keyword>
<organism evidence="5 6">
    <name type="scientific">Polyangium fumosum</name>
    <dbReference type="NCBI Taxonomy" id="889272"/>
    <lineage>
        <taxon>Bacteria</taxon>
        <taxon>Pseudomonadati</taxon>
        <taxon>Myxococcota</taxon>
        <taxon>Polyangia</taxon>
        <taxon>Polyangiales</taxon>
        <taxon>Polyangiaceae</taxon>
        <taxon>Polyangium</taxon>
    </lineage>
</organism>
<dbReference type="InterPro" id="IPR003593">
    <property type="entry name" value="AAA+_ATPase"/>
</dbReference>
<dbReference type="PROSITE" id="PS50893">
    <property type="entry name" value="ABC_TRANSPORTER_2"/>
    <property type="match status" value="1"/>
</dbReference>
<dbReference type="SMART" id="SM00382">
    <property type="entry name" value="AAA"/>
    <property type="match status" value="1"/>
</dbReference>
<evidence type="ECO:0000259" key="4">
    <source>
        <dbReference type="PROSITE" id="PS50893"/>
    </source>
</evidence>
<evidence type="ECO:0000256" key="1">
    <source>
        <dbReference type="ARBA" id="ARBA00022448"/>
    </source>
</evidence>
<keyword evidence="6" id="KW-1185">Reference proteome</keyword>
<dbReference type="Gene3D" id="3.40.50.300">
    <property type="entry name" value="P-loop containing nucleotide triphosphate hydrolases"/>
    <property type="match status" value="1"/>
</dbReference>